<dbReference type="Proteomes" id="UP000243579">
    <property type="component" value="Unassembled WGS sequence"/>
</dbReference>
<keyword evidence="2" id="KW-0812">Transmembrane</keyword>
<feature type="transmembrane region" description="Helical" evidence="2">
    <location>
        <begin position="428"/>
        <end position="449"/>
    </location>
</feature>
<keyword evidence="2" id="KW-1133">Transmembrane helix</keyword>
<evidence type="ECO:0000313" key="4">
    <source>
        <dbReference type="Proteomes" id="UP000243579"/>
    </source>
</evidence>
<comment type="similarity">
    <text evidence="1">Belongs to the multi antimicrobial extrusion (MATE) (TC 2.A.66.1) family.</text>
</comment>
<feature type="transmembrane region" description="Helical" evidence="2">
    <location>
        <begin position="360"/>
        <end position="379"/>
    </location>
</feature>
<accession>A0A1V9YD07</accession>
<dbReference type="GO" id="GO:0016020">
    <property type="term" value="C:membrane"/>
    <property type="evidence" value="ECO:0007669"/>
    <property type="project" value="InterPro"/>
</dbReference>
<dbReference type="EMBL" id="JNBR01002134">
    <property type="protein sequence ID" value="OQR83579.1"/>
    <property type="molecule type" value="Genomic_DNA"/>
</dbReference>
<evidence type="ECO:0000256" key="1">
    <source>
        <dbReference type="ARBA" id="ARBA00010199"/>
    </source>
</evidence>
<dbReference type="NCBIfam" id="TIGR00797">
    <property type="entry name" value="matE"/>
    <property type="match status" value="1"/>
</dbReference>
<dbReference type="InterPro" id="IPR002528">
    <property type="entry name" value="MATE_fam"/>
</dbReference>
<feature type="transmembrane region" description="Helical" evidence="2">
    <location>
        <begin position="323"/>
        <end position="348"/>
    </location>
</feature>
<proteinExistence type="inferred from homology"/>
<feature type="transmembrane region" description="Helical" evidence="2">
    <location>
        <begin position="51"/>
        <end position="70"/>
    </location>
</feature>
<organism evidence="3 4">
    <name type="scientific">Achlya hypogyna</name>
    <name type="common">Oomycete</name>
    <name type="synonym">Protoachlya hypogyna</name>
    <dbReference type="NCBI Taxonomy" id="1202772"/>
    <lineage>
        <taxon>Eukaryota</taxon>
        <taxon>Sar</taxon>
        <taxon>Stramenopiles</taxon>
        <taxon>Oomycota</taxon>
        <taxon>Saprolegniomycetes</taxon>
        <taxon>Saprolegniales</taxon>
        <taxon>Achlyaceae</taxon>
        <taxon>Achlya</taxon>
    </lineage>
</organism>
<sequence length="508" mass="54282">MVAMDDSRPLLAPTTDSVDLWAALPQFTFLAVQVALANITRIALLTIDNAFLGHLGATSLAAASLSATWIQVPLFTVWAMSSALVTLCGQAYGAGNLTLMGIWLQMALLLVTVLAMPVAGWYLSVGTILTHATDDAAVVGLGARFARLLSLSIWPTLVYACLRQYLQAMHIVAPTTANGVAAIVLTVGANYFLIYTAGLGFDGSPLATVVASWFQPAALFLYCFAYKQYHQEAWGGWKFAELTRARWRTFLRMAVPLGANDGLTYLANSTLSLVVASLGVEVLAANAILLTLWVMLWALSFGVGCATQVSVATHLGGGRPRAAYTTSCLGLVVSLGTATTTVVLLYWTKHTVLGVFTSDSALIAHCTDVLPLYLLAYALDSLEITLTATLNGMGQMPFVSMVTFVGMWGVQLPMAYLVAIYWEYGLRGVWIGYAATATFKLSVLGIKYCSVDWGVMAKNAVAAMEVDDEVRPGWHVECAVPSPVNAVFEVTPDVSSFSHHGATSCEAK</sequence>
<dbReference type="OrthoDB" id="2126698at2759"/>
<dbReference type="GO" id="GO:0042910">
    <property type="term" value="F:xenobiotic transmembrane transporter activity"/>
    <property type="evidence" value="ECO:0007669"/>
    <property type="project" value="InterPro"/>
</dbReference>
<feature type="transmembrane region" description="Helical" evidence="2">
    <location>
        <begin position="206"/>
        <end position="226"/>
    </location>
</feature>
<keyword evidence="2" id="KW-0472">Membrane</keyword>
<gene>
    <name evidence="3" type="ORF">ACHHYP_14521</name>
</gene>
<feature type="transmembrane region" description="Helical" evidence="2">
    <location>
        <begin position="399"/>
        <end position="422"/>
    </location>
</feature>
<evidence type="ECO:0000313" key="3">
    <source>
        <dbReference type="EMBL" id="OQR83579.1"/>
    </source>
</evidence>
<feature type="transmembrane region" description="Helical" evidence="2">
    <location>
        <begin position="136"/>
        <end position="159"/>
    </location>
</feature>
<keyword evidence="4" id="KW-1185">Reference proteome</keyword>
<dbReference type="STRING" id="1202772.A0A1V9YD07"/>
<feature type="transmembrane region" description="Helical" evidence="2">
    <location>
        <begin position="76"/>
        <end position="95"/>
    </location>
</feature>
<dbReference type="AlphaFoldDB" id="A0A1V9YD07"/>
<feature type="transmembrane region" description="Helical" evidence="2">
    <location>
        <begin position="20"/>
        <end position="39"/>
    </location>
</feature>
<reference evidence="3 4" key="1">
    <citation type="journal article" date="2014" name="Genome Biol. Evol.">
        <title>The secreted proteins of Achlya hypogyna and Thraustotheca clavata identify the ancestral oomycete secretome and reveal gene acquisitions by horizontal gene transfer.</title>
        <authorList>
            <person name="Misner I."/>
            <person name="Blouin N."/>
            <person name="Leonard G."/>
            <person name="Richards T.A."/>
            <person name="Lane C.E."/>
        </authorList>
    </citation>
    <scope>NUCLEOTIDE SEQUENCE [LARGE SCALE GENOMIC DNA]</scope>
    <source>
        <strain evidence="3 4">ATCC 48635</strain>
    </source>
</reference>
<feature type="transmembrane region" description="Helical" evidence="2">
    <location>
        <begin position="171"/>
        <end position="194"/>
    </location>
</feature>
<dbReference type="Pfam" id="PF01554">
    <property type="entry name" value="MatE"/>
    <property type="match status" value="2"/>
</dbReference>
<dbReference type="GO" id="GO:0015297">
    <property type="term" value="F:antiporter activity"/>
    <property type="evidence" value="ECO:0007669"/>
    <property type="project" value="InterPro"/>
</dbReference>
<protein>
    <submittedName>
        <fullName evidence="3">Multidrug/Oligosaccharidyl-lipid/Polysaccharide (MOP) Flippase Superfamily</fullName>
    </submittedName>
</protein>
<evidence type="ECO:0000256" key="2">
    <source>
        <dbReference type="SAM" id="Phobius"/>
    </source>
</evidence>
<feature type="transmembrane region" description="Helical" evidence="2">
    <location>
        <begin position="102"/>
        <end position="124"/>
    </location>
</feature>
<feature type="transmembrane region" description="Helical" evidence="2">
    <location>
        <begin position="287"/>
        <end position="311"/>
    </location>
</feature>
<dbReference type="PANTHER" id="PTHR11206">
    <property type="entry name" value="MULTIDRUG RESISTANCE PROTEIN"/>
    <property type="match status" value="1"/>
</dbReference>
<name>A0A1V9YD07_ACHHY</name>
<comment type="caution">
    <text evidence="3">The sequence shown here is derived from an EMBL/GenBank/DDBJ whole genome shotgun (WGS) entry which is preliminary data.</text>
</comment>